<dbReference type="GO" id="GO:0005886">
    <property type="term" value="C:plasma membrane"/>
    <property type="evidence" value="ECO:0007669"/>
    <property type="project" value="TreeGrafter"/>
</dbReference>
<keyword evidence="7" id="KW-0418">Kinase</keyword>
<proteinExistence type="predicted"/>
<comment type="catalytic activity">
    <reaction evidence="1">
        <text>ATP + protein L-histidine = ADP + protein N-phospho-L-histidine.</text>
        <dbReference type="EC" id="2.7.13.3"/>
    </reaction>
</comment>
<feature type="domain" description="HAMP" evidence="12">
    <location>
        <begin position="166"/>
        <end position="219"/>
    </location>
</feature>
<dbReference type="OrthoDB" id="594725at2"/>
<dbReference type="SMART" id="SM00388">
    <property type="entry name" value="HisKA"/>
    <property type="match status" value="1"/>
</dbReference>
<evidence type="ECO:0000256" key="7">
    <source>
        <dbReference type="ARBA" id="ARBA00022777"/>
    </source>
</evidence>
<organism evidence="13 14">
    <name type="scientific">Hymenobacter chitinivorans DSM 11115</name>
    <dbReference type="NCBI Taxonomy" id="1121954"/>
    <lineage>
        <taxon>Bacteria</taxon>
        <taxon>Pseudomonadati</taxon>
        <taxon>Bacteroidota</taxon>
        <taxon>Cytophagia</taxon>
        <taxon>Cytophagales</taxon>
        <taxon>Hymenobacteraceae</taxon>
        <taxon>Hymenobacter</taxon>
    </lineage>
</organism>
<evidence type="ECO:0000256" key="2">
    <source>
        <dbReference type="ARBA" id="ARBA00004370"/>
    </source>
</evidence>
<dbReference type="InterPro" id="IPR003661">
    <property type="entry name" value="HisK_dim/P_dom"/>
</dbReference>
<evidence type="ECO:0000256" key="6">
    <source>
        <dbReference type="ARBA" id="ARBA00022692"/>
    </source>
</evidence>
<dbReference type="InterPro" id="IPR005467">
    <property type="entry name" value="His_kinase_dom"/>
</dbReference>
<dbReference type="Pfam" id="PF00512">
    <property type="entry name" value="HisKA"/>
    <property type="match status" value="1"/>
</dbReference>
<dbReference type="Pfam" id="PF02518">
    <property type="entry name" value="HATPase_c"/>
    <property type="match status" value="1"/>
</dbReference>
<dbReference type="PANTHER" id="PTHR45436:SF5">
    <property type="entry name" value="SENSOR HISTIDINE KINASE TRCS"/>
    <property type="match status" value="1"/>
</dbReference>
<dbReference type="SMART" id="SM00304">
    <property type="entry name" value="HAMP"/>
    <property type="match status" value="1"/>
</dbReference>
<dbReference type="InterPro" id="IPR003594">
    <property type="entry name" value="HATPase_dom"/>
</dbReference>
<sequence length="445" mass="48544">MPMLRRPLSLRTSLFLALALVVGLTTGLAGGYQYLHLRQVLSRADDARLQARATLLLNRTELGNDRPVVPLPDQLDERILVRYVAPGAPPLEIFRSAGWPGFTTEGWRRVRVQRTMILRPDDHLELWLAHPDTALHTELAQVRQGLLLTALGSLLLAVVLALALGNVVLRPLRRMAQAARAVATARDAVSLPVPATYDEVQELAEALNAMLRRLREGAQLQDNFLAAAAHELRTPLATLHTGLAVTLLDPALPAANHQQLSGQLEEIRRLSRLVDDFLLVSRLGAEALPLHLHPVLLDELVLAATDRLLPRFRTAGRPLELLFDEQVASYQVLADADKLTTVLLNLLENAMRHAPPGAAVQVVVGREPGSAGLFAAVRNPLPHSLGDLSRLTSAYYQADVLSDGAGLGLWLSSRIAELHGARLLLREEDNIFEARVQFAVSGSAA</sequence>
<dbReference type="Proteomes" id="UP000228535">
    <property type="component" value="Unassembled WGS sequence"/>
</dbReference>
<keyword evidence="8 10" id="KW-1133">Transmembrane helix</keyword>
<dbReference type="PROSITE" id="PS50885">
    <property type="entry name" value="HAMP"/>
    <property type="match status" value="1"/>
</dbReference>
<evidence type="ECO:0000256" key="1">
    <source>
        <dbReference type="ARBA" id="ARBA00000085"/>
    </source>
</evidence>
<dbReference type="CDD" id="cd00082">
    <property type="entry name" value="HisKA"/>
    <property type="match status" value="1"/>
</dbReference>
<evidence type="ECO:0000256" key="9">
    <source>
        <dbReference type="ARBA" id="ARBA00023012"/>
    </source>
</evidence>
<dbReference type="SUPFAM" id="SSF47384">
    <property type="entry name" value="Homodimeric domain of signal transducing histidine kinase"/>
    <property type="match status" value="1"/>
</dbReference>
<dbReference type="SUPFAM" id="SSF158472">
    <property type="entry name" value="HAMP domain-like"/>
    <property type="match status" value="1"/>
</dbReference>
<dbReference type="GO" id="GO:0000155">
    <property type="term" value="F:phosphorelay sensor kinase activity"/>
    <property type="evidence" value="ECO:0007669"/>
    <property type="project" value="InterPro"/>
</dbReference>
<keyword evidence="10" id="KW-0472">Membrane</keyword>
<dbReference type="Gene3D" id="1.10.287.130">
    <property type="match status" value="1"/>
</dbReference>
<keyword evidence="14" id="KW-1185">Reference proteome</keyword>
<dbReference type="InterPro" id="IPR036890">
    <property type="entry name" value="HATPase_C_sf"/>
</dbReference>
<dbReference type="InterPro" id="IPR050428">
    <property type="entry name" value="TCS_sensor_his_kinase"/>
</dbReference>
<protein>
    <recommendedName>
        <fullName evidence="3">histidine kinase</fullName>
        <ecNumber evidence="3">2.7.13.3</ecNumber>
    </recommendedName>
</protein>
<keyword evidence="6 10" id="KW-0812">Transmembrane</keyword>
<accession>A0A2M9B4Z9</accession>
<comment type="caution">
    <text evidence="13">The sequence shown here is derived from an EMBL/GenBank/DDBJ whole genome shotgun (WGS) entry which is preliminary data.</text>
</comment>
<dbReference type="SUPFAM" id="SSF55874">
    <property type="entry name" value="ATPase domain of HSP90 chaperone/DNA topoisomerase II/histidine kinase"/>
    <property type="match status" value="1"/>
</dbReference>
<feature type="transmembrane region" description="Helical" evidence="10">
    <location>
        <begin position="146"/>
        <end position="169"/>
    </location>
</feature>
<dbReference type="PANTHER" id="PTHR45436">
    <property type="entry name" value="SENSOR HISTIDINE KINASE YKOH"/>
    <property type="match status" value="1"/>
</dbReference>
<dbReference type="EC" id="2.7.13.3" evidence="3"/>
<dbReference type="EMBL" id="PGFA01000003">
    <property type="protein sequence ID" value="PJJ53032.1"/>
    <property type="molecule type" value="Genomic_DNA"/>
</dbReference>
<dbReference type="InterPro" id="IPR036097">
    <property type="entry name" value="HisK_dim/P_sf"/>
</dbReference>
<dbReference type="Gene3D" id="3.30.565.10">
    <property type="entry name" value="Histidine kinase-like ATPase, C-terminal domain"/>
    <property type="match status" value="1"/>
</dbReference>
<evidence type="ECO:0000256" key="10">
    <source>
        <dbReference type="SAM" id="Phobius"/>
    </source>
</evidence>
<dbReference type="SMART" id="SM00387">
    <property type="entry name" value="HATPase_c"/>
    <property type="match status" value="1"/>
</dbReference>
<evidence type="ECO:0000256" key="5">
    <source>
        <dbReference type="ARBA" id="ARBA00022679"/>
    </source>
</evidence>
<feature type="domain" description="Histidine kinase" evidence="11">
    <location>
        <begin position="227"/>
        <end position="442"/>
    </location>
</feature>
<gene>
    <name evidence="13" type="ORF">CLV45_3690</name>
</gene>
<dbReference type="Gene3D" id="6.10.340.10">
    <property type="match status" value="1"/>
</dbReference>
<keyword evidence="5" id="KW-0808">Transferase</keyword>
<evidence type="ECO:0000256" key="4">
    <source>
        <dbReference type="ARBA" id="ARBA00022553"/>
    </source>
</evidence>
<dbReference type="Pfam" id="PF00672">
    <property type="entry name" value="HAMP"/>
    <property type="match status" value="1"/>
</dbReference>
<dbReference type="InterPro" id="IPR003660">
    <property type="entry name" value="HAMP_dom"/>
</dbReference>
<keyword evidence="9" id="KW-0902">Two-component regulatory system</keyword>
<comment type="subcellular location">
    <subcellularLocation>
        <location evidence="2">Membrane</location>
    </subcellularLocation>
</comment>
<keyword evidence="4" id="KW-0597">Phosphoprotein</keyword>
<evidence type="ECO:0000313" key="14">
    <source>
        <dbReference type="Proteomes" id="UP000228535"/>
    </source>
</evidence>
<name>A0A2M9B4Z9_9BACT</name>
<dbReference type="AlphaFoldDB" id="A0A2M9B4Z9"/>
<evidence type="ECO:0000256" key="3">
    <source>
        <dbReference type="ARBA" id="ARBA00012438"/>
    </source>
</evidence>
<evidence type="ECO:0000259" key="11">
    <source>
        <dbReference type="PROSITE" id="PS50109"/>
    </source>
</evidence>
<evidence type="ECO:0000256" key="8">
    <source>
        <dbReference type="ARBA" id="ARBA00022989"/>
    </source>
</evidence>
<evidence type="ECO:0000259" key="12">
    <source>
        <dbReference type="PROSITE" id="PS50885"/>
    </source>
</evidence>
<dbReference type="PROSITE" id="PS50109">
    <property type="entry name" value="HIS_KIN"/>
    <property type="match status" value="1"/>
</dbReference>
<evidence type="ECO:0000313" key="13">
    <source>
        <dbReference type="EMBL" id="PJJ53032.1"/>
    </source>
</evidence>
<reference evidence="13 14" key="1">
    <citation type="submission" date="2017-11" db="EMBL/GenBank/DDBJ databases">
        <title>Genomic Encyclopedia of Archaeal and Bacterial Type Strains, Phase II (KMG-II): From Individual Species to Whole Genera.</title>
        <authorList>
            <person name="Goeker M."/>
        </authorList>
    </citation>
    <scope>NUCLEOTIDE SEQUENCE [LARGE SCALE GENOMIC DNA]</scope>
    <source>
        <strain evidence="13 14">DSM 11115</strain>
    </source>
</reference>